<dbReference type="Proteomes" id="UP001385951">
    <property type="component" value="Unassembled WGS sequence"/>
</dbReference>
<comment type="caution">
    <text evidence="1">The sequence shown here is derived from an EMBL/GenBank/DDBJ whole genome shotgun (WGS) entry which is preliminary data.</text>
</comment>
<gene>
    <name evidence="1" type="ORF">QCA50_011708</name>
</gene>
<accession>A0AAW0G4V0</accession>
<name>A0AAW0G4V0_9APHY</name>
<dbReference type="Gene3D" id="3.20.20.140">
    <property type="entry name" value="Metal-dependent hydrolases"/>
    <property type="match status" value="1"/>
</dbReference>
<organism evidence="1 2">
    <name type="scientific">Cerrena zonata</name>
    <dbReference type="NCBI Taxonomy" id="2478898"/>
    <lineage>
        <taxon>Eukaryota</taxon>
        <taxon>Fungi</taxon>
        <taxon>Dikarya</taxon>
        <taxon>Basidiomycota</taxon>
        <taxon>Agaricomycotina</taxon>
        <taxon>Agaricomycetes</taxon>
        <taxon>Polyporales</taxon>
        <taxon>Cerrenaceae</taxon>
        <taxon>Cerrena</taxon>
    </lineage>
</organism>
<proteinExistence type="predicted"/>
<sequence length="69" mass="7394">MYIGPALEAFGFQRIIYGSSPSPLSHASSNAGDWYELARESFAELGVEQEGIDAVFFANAQRAFSSGSS</sequence>
<dbReference type="InterPro" id="IPR032466">
    <property type="entry name" value="Metal_Hydrolase"/>
</dbReference>
<evidence type="ECO:0008006" key="3">
    <source>
        <dbReference type="Google" id="ProtNLM"/>
    </source>
</evidence>
<protein>
    <recommendedName>
        <fullName evidence="3">Amidohydrolase-related domain-containing protein</fullName>
    </recommendedName>
</protein>
<evidence type="ECO:0000313" key="2">
    <source>
        <dbReference type="Proteomes" id="UP001385951"/>
    </source>
</evidence>
<keyword evidence="2" id="KW-1185">Reference proteome</keyword>
<dbReference type="AlphaFoldDB" id="A0AAW0G4V0"/>
<dbReference type="SUPFAM" id="SSF51556">
    <property type="entry name" value="Metallo-dependent hydrolases"/>
    <property type="match status" value="1"/>
</dbReference>
<reference evidence="1 2" key="1">
    <citation type="submission" date="2022-09" db="EMBL/GenBank/DDBJ databases">
        <authorList>
            <person name="Palmer J.M."/>
        </authorList>
    </citation>
    <scope>NUCLEOTIDE SEQUENCE [LARGE SCALE GENOMIC DNA]</scope>
    <source>
        <strain evidence="1 2">DSM 7382</strain>
    </source>
</reference>
<dbReference type="EMBL" id="JASBNA010000021">
    <property type="protein sequence ID" value="KAK7685344.1"/>
    <property type="molecule type" value="Genomic_DNA"/>
</dbReference>
<evidence type="ECO:0000313" key="1">
    <source>
        <dbReference type="EMBL" id="KAK7685344.1"/>
    </source>
</evidence>